<dbReference type="GO" id="GO:0008270">
    <property type="term" value="F:zinc ion binding"/>
    <property type="evidence" value="ECO:0007669"/>
    <property type="project" value="UniProtKB-KW"/>
</dbReference>
<dbReference type="EMBL" id="JANAVB010000194">
    <property type="protein sequence ID" value="KAJ6854282.1"/>
    <property type="molecule type" value="Genomic_DNA"/>
</dbReference>
<dbReference type="Pfam" id="PF22191">
    <property type="entry name" value="IBR_1"/>
    <property type="match status" value="1"/>
</dbReference>
<dbReference type="Proteomes" id="UP001140949">
    <property type="component" value="Unassembled WGS sequence"/>
</dbReference>
<dbReference type="SUPFAM" id="SSF57850">
    <property type="entry name" value="RING/U-box"/>
    <property type="match status" value="1"/>
</dbReference>
<name>A0AAX6IM04_IRIPA</name>
<evidence type="ECO:0000313" key="6">
    <source>
        <dbReference type="EMBL" id="KAJ6854282.1"/>
    </source>
</evidence>
<protein>
    <submittedName>
        <fullName evidence="6">E3 ubiquitin-protein ligase RNF14</fullName>
    </submittedName>
</protein>
<dbReference type="InterPro" id="IPR002867">
    <property type="entry name" value="IBR_dom"/>
</dbReference>
<dbReference type="FunFam" id="1.20.120.1750:FF:000029">
    <property type="entry name" value="RBR-type E3 ubiquitin transferase"/>
    <property type="match status" value="1"/>
</dbReference>
<keyword evidence="7" id="KW-1185">Reference proteome</keyword>
<accession>A0AAX6IM04</accession>
<gene>
    <name evidence="6" type="ORF">M6B38_102255</name>
</gene>
<evidence type="ECO:0000256" key="3">
    <source>
        <dbReference type="ARBA" id="ARBA00022786"/>
    </source>
</evidence>
<evidence type="ECO:0000256" key="1">
    <source>
        <dbReference type="ARBA" id="ARBA00022723"/>
    </source>
</evidence>
<reference evidence="6" key="2">
    <citation type="submission" date="2023-04" db="EMBL/GenBank/DDBJ databases">
        <authorList>
            <person name="Bruccoleri R.E."/>
            <person name="Oakeley E.J."/>
            <person name="Faust A.-M."/>
            <person name="Dessus-Babus S."/>
            <person name="Altorfer M."/>
            <person name="Burckhardt D."/>
            <person name="Oertli M."/>
            <person name="Naumann U."/>
            <person name="Petersen F."/>
            <person name="Wong J."/>
        </authorList>
    </citation>
    <scope>NUCLEOTIDE SEQUENCE</scope>
    <source>
        <strain evidence="6">GSM-AAB239-AS_SAM_17_03QT</strain>
        <tissue evidence="6">Leaf</tissue>
    </source>
</reference>
<dbReference type="Gene3D" id="1.20.120.1750">
    <property type="match status" value="1"/>
</dbReference>
<evidence type="ECO:0000256" key="4">
    <source>
        <dbReference type="ARBA" id="ARBA00022833"/>
    </source>
</evidence>
<proteinExistence type="predicted"/>
<keyword evidence="1" id="KW-0479">Metal-binding</keyword>
<evidence type="ECO:0000256" key="2">
    <source>
        <dbReference type="ARBA" id="ARBA00022771"/>
    </source>
</evidence>
<comment type="caution">
    <text evidence="6">The sequence shown here is derived from an EMBL/GenBank/DDBJ whole genome shotgun (WGS) entry which is preliminary data.</text>
</comment>
<dbReference type="AlphaFoldDB" id="A0AAX6IM04"/>
<sequence>MIEVSVSFCQQERQNSSQLRGEQKLKELTLIKDLLSVRELFRDAKQCPSCKMAISRTEGCNTMLCSNCGQLFCYRCSQKISGYDHFSGNCELFTREEIVQWEMRMNPRQIAGQIQAERHANHGHPCPGCGQVNIKLCGRVADGKKEDNSRLATTITSSAGSAKLVTVPSARRPSGAGSDISGLKVANSTLQKPELFSLLKLDLQLKASSQRASCATAIKSRKERNMMHLATTCGSNRCQS</sequence>
<dbReference type="SMART" id="SM00647">
    <property type="entry name" value="IBR"/>
    <property type="match status" value="1"/>
</dbReference>
<organism evidence="6 7">
    <name type="scientific">Iris pallida</name>
    <name type="common">Sweet iris</name>
    <dbReference type="NCBI Taxonomy" id="29817"/>
    <lineage>
        <taxon>Eukaryota</taxon>
        <taxon>Viridiplantae</taxon>
        <taxon>Streptophyta</taxon>
        <taxon>Embryophyta</taxon>
        <taxon>Tracheophyta</taxon>
        <taxon>Spermatophyta</taxon>
        <taxon>Magnoliopsida</taxon>
        <taxon>Liliopsida</taxon>
        <taxon>Asparagales</taxon>
        <taxon>Iridaceae</taxon>
        <taxon>Iridoideae</taxon>
        <taxon>Irideae</taxon>
        <taxon>Iris</taxon>
    </lineage>
</organism>
<evidence type="ECO:0000313" key="7">
    <source>
        <dbReference type="Proteomes" id="UP001140949"/>
    </source>
</evidence>
<keyword evidence="4" id="KW-0862">Zinc</keyword>
<keyword evidence="3" id="KW-0833">Ubl conjugation pathway</keyword>
<feature type="domain" description="IBR" evidence="5">
    <location>
        <begin position="29"/>
        <end position="90"/>
    </location>
</feature>
<reference evidence="6" key="1">
    <citation type="journal article" date="2023" name="GigaByte">
        <title>Genome assembly of the bearded iris, Iris pallida Lam.</title>
        <authorList>
            <person name="Bruccoleri R.E."/>
            <person name="Oakeley E.J."/>
            <person name="Faust A.M.E."/>
            <person name="Altorfer M."/>
            <person name="Dessus-Babus S."/>
            <person name="Burckhardt D."/>
            <person name="Oertli M."/>
            <person name="Naumann U."/>
            <person name="Petersen F."/>
            <person name="Wong J."/>
        </authorList>
    </citation>
    <scope>NUCLEOTIDE SEQUENCE</scope>
    <source>
        <strain evidence="6">GSM-AAB239-AS_SAM_17_03QT</strain>
    </source>
</reference>
<keyword evidence="2" id="KW-0863">Zinc-finger</keyword>
<evidence type="ECO:0000259" key="5">
    <source>
        <dbReference type="SMART" id="SM00647"/>
    </source>
</evidence>